<sequence>MSLSICEAGVGSGTAIPTPAYEARSLALSATCISWSPAFCTAITSAAATAAAAAATTSGQDHPPPAEVLAAAATATAATAAAATAAAAPPAAAQPDGVARSCVLAVANKLGQVVMWRLDLPASYSHKQQQQQQPPAEGDGSGNSSSSSGSGVRLHWMGALQVHSGGAHVLRTAWCVAPEGAAGTATAAAGAGAGAEWCQWRVPQPHSAGPRDSIMLLTGVSDGSILLWSAPAASFTRASDMTLLAQLCPPDGLAPTSLDCTWLPLSRVRRGDDGTGLQHGTAAAAAGGAGAGESPAVVSGGETPKQKQQQQRRRSRRLGQQQQQAAEVEVEEQGAAGEANGGAAPMDVDGEANGGDKRTVQQQQQEEEDEEWDDATWASEAPVEGPMGRRLLVAASKPCGAVFVWRSGVWRRPSGCHWEAARVGGVAGTAADGKHGEEQDDGSVTAAGLAAACTTSGGGASCLLPGAHGTHHASGVALAAGRPLVVSGGVDGAVKCWKVSELKLPPSPLAAAPLPPSLRRRPLALVLTEVPDGMHRLDPCSAGLPALSRQVRTLPLSRQAVHGIAASGNGLVFAVLRTTSPRQLDIAKNVMIHGRVLGGTVHLLTPYGMGVESAAAAADAVAAAPLALPPPGQLAAGLLYQAPTASSLWDVHALMLRAGLVAAAATPPPPEDAWEAKDLREATAADDAAALQQLQGG</sequence>
<evidence type="ECO:0000256" key="1">
    <source>
        <dbReference type="SAM" id="MobiDB-lite"/>
    </source>
</evidence>
<feature type="non-terminal residue" evidence="3">
    <location>
        <position position="697"/>
    </location>
</feature>
<comment type="caution">
    <text evidence="3">The sequence shown here is derived from an EMBL/GenBank/DDBJ whole genome shotgun (WGS) entry which is preliminary data.</text>
</comment>
<keyword evidence="4" id="KW-1185">Reference proteome</keyword>
<organism evidence="3 4">
    <name type="scientific">Astrephomene gubernaculifera</name>
    <dbReference type="NCBI Taxonomy" id="47775"/>
    <lineage>
        <taxon>Eukaryota</taxon>
        <taxon>Viridiplantae</taxon>
        <taxon>Chlorophyta</taxon>
        <taxon>core chlorophytes</taxon>
        <taxon>Chlorophyceae</taxon>
        <taxon>CS clade</taxon>
        <taxon>Chlamydomonadales</taxon>
        <taxon>Astrephomenaceae</taxon>
        <taxon>Astrephomene</taxon>
    </lineage>
</organism>
<accession>A0AAD3HM58</accession>
<dbReference type="InterPro" id="IPR044230">
    <property type="entry name" value="GTF3C4"/>
</dbReference>
<proteinExistence type="predicted"/>
<feature type="region of interest" description="Disordered" evidence="1">
    <location>
        <begin position="124"/>
        <end position="151"/>
    </location>
</feature>
<dbReference type="InterPro" id="IPR036322">
    <property type="entry name" value="WD40_repeat_dom_sf"/>
</dbReference>
<evidence type="ECO:0000313" key="3">
    <source>
        <dbReference type="EMBL" id="GFR45425.1"/>
    </source>
</evidence>
<evidence type="ECO:0000313" key="2">
    <source>
        <dbReference type="EMBL" id="GFR45420.1"/>
    </source>
</evidence>
<feature type="compositionally biased region" description="Low complexity" evidence="1">
    <location>
        <begin position="142"/>
        <end position="151"/>
    </location>
</feature>
<dbReference type="GO" id="GO:0006384">
    <property type="term" value="P:transcription initiation at RNA polymerase III promoter"/>
    <property type="evidence" value="ECO:0007669"/>
    <property type="project" value="InterPro"/>
</dbReference>
<dbReference type="Proteomes" id="UP001054857">
    <property type="component" value="Unassembled WGS sequence"/>
</dbReference>
<dbReference type="SUPFAM" id="SSF50978">
    <property type="entry name" value="WD40 repeat-like"/>
    <property type="match status" value="1"/>
</dbReference>
<feature type="compositionally biased region" description="Low complexity" evidence="1">
    <location>
        <begin position="318"/>
        <end position="344"/>
    </location>
</feature>
<reference evidence="3" key="1">
    <citation type="submission" date="2020-08" db="EMBL/GenBank/DDBJ databases">
        <authorList>
            <person name="Yamashita S."/>
            <person name="Nozaki H."/>
        </authorList>
    </citation>
    <scope>NUCLEOTIDE SEQUENCE</scope>
    <source>
        <strain evidence="3">NIES-4017</strain>
    </source>
</reference>
<name>A0AAD3HM58_9CHLO</name>
<evidence type="ECO:0000313" key="4">
    <source>
        <dbReference type="Proteomes" id="UP001054857"/>
    </source>
</evidence>
<feature type="region of interest" description="Disordered" evidence="1">
    <location>
        <begin position="273"/>
        <end position="376"/>
    </location>
</feature>
<dbReference type="GO" id="GO:0000127">
    <property type="term" value="C:transcription factor TFIIIC complex"/>
    <property type="evidence" value="ECO:0007669"/>
    <property type="project" value="InterPro"/>
</dbReference>
<dbReference type="EMBL" id="BMAR01000010">
    <property type="protein sequence ID" value="GFR45425.1"/>
    <property type="molecule type" value="Genomic_DNA"/>
</dbReference>
<protein>
    <submittedName>
        <fullName evidence="3">Uncharacterized protein</fullName>
    </submittedName>
</protein>
<gene>
    <name evidence="2" type="ORF">Agub_g6799</name>
    <name evidence="3" type="ORF">Agub_g6804</name>
</gene>
<feature type="compositionally biased region" description="Acidic residues" evidence="1">
    <location>
        <begin position="365"/>
        <end position="374"/>
    </location>
</feature>
<dbReference type="GO" id="GO:0004402">
    <property type="term" value="F:histone acetyltransferase activity"/>
    <property type="evidence" value="ECO:0007669"/>
    <property type="project" value="InterPro"/>
</dbReference>
<dbReference type="PANTHER" id="PTHR15496">
    <property type="entry name" value="GENERAL TRANSCRIPTION FACTOR 3C POLYPEPTIDE 4 FAMILY"/>
    <property type="match status" value="1"/>
</dbReference>
<reference evidence="3 4" key="2">
    <citation type="journal article" date="2021" name="Sci. Rep.">
        <title>Genome sequencing of the multicellular alga Astrephomene provides insights into convergent evolution of germ-soma differentiation.</title>
        <authorList>
            <person name="Yamashita S."/>
            <person name="Yamamoto K."/>
            <person name="Matsuzaki R."/>
            <person name="Suzuki S."/>
            <person name="Yamaguchi H."/>
            <person name="Hirooka S."/>
            <person name="Minakuchi Y."/>
            <person name="Miyagishima S."/>
            <person name="Kawachi M."/>
            <person name="Toyoda A."/>
            <person name="Nozaki H."/>
        </authorList>
    </citation>
    <scope>NUCLEOTIDE SEQUENCE [LARGE SCALE GENOMIC DNA]</scope>
    <source>
        <strain evidence="3 4">NIES-4017</strain>
    </source>
</reference>
<dbReference type="EMBL" id="BMAR01000010">
    <property type="protein sequence ID" value="GFR45420.1"/>
    <property type="molecule type" value="Genomic_DNA"/>
</dbReference>
<dbReference type="PANTHER" id="PTHR15496:SF2">
    <property type="entry name" value="GENERAL TRANSCRIPTION FACTOR 3C POLYPEPTIDE 4"/>
    <property type="match status" value="1"/>
</dbReference>
<dbReference type="AlphaFoldDB" id="A0AAD3HM58"/>